<keyword evidence="11" id="KW-1185">Reference proteome</keyword>
<comment type="subcellular location">
    <subcellularLocation>
        <location evidence="1">Membrane</location>
        <topology evidence="1">Multi-pass membrane protein</topology>
    </subcellularLocation>
</comment>
<keyword evidence="3" id="KW-0813">Transport</keyword>
<feature type="transmembrane region" description="Helical" evidence="9">
    <location>
        <begin position="109"/>
        <end position="127"/>
    </location>
</feature>
<dbReference type="OMA" id="VVLIFEY"/>
<dbReference type="GO" id="GO:0015743">
    <property type="term" value="P:malate transport"/>
    <property type="evidence" value="ECO:0007669"/>
    <property type="project" value="InterPro"/>
</dbReference>
<keyword evidence="8" id="KW-0407">Ion channel</keyword>
<comment type="caution">
    <text evidence="10">The sequence shown here is derived from an EMBL/GenBank/DDBJ whole genome shotgun (WGS) entry which is preliminary data.</text>
</comment>
<gene>
    <name evidence="10" type="ORF">CEY00_Acc31288</name>
</gene>
<feature type="transmembrane region" description="Helical" evidence="9">
    <location>
        <begin position="211"/>
        <end position="230"/>
    </location>
</feature>
<evidence type="ECO:0000256" key="7">
    <source>
        <dbReference type="ARBA" id="ARBA00023136"/>
    </source>
</evidence>
<dbReference type="GO" id="GO:0034220">
    <property type="term" value="P:monoatomic ion transmembrane transport"/>
    <property type="evidence" value="ECO:0007669"/>
    <property type="project" value="UniProtKB-KW"/>
</dbReference>
<feature type="transmembrane region" description="Helical" evidence="9">
    <location>
        <begin position="293"/>
        <end position="309"/>
    </location>
</feature>
<sequence>MAAKIGSIRHSFLEKSKERLFSRKGYSELGFGGSDGDDERAKWVFFRSITDGIVRYWNGFKHTATVFYEMGRSDPQKVFFATKMGLALALVSVLIFFKEPLKNASQYSVWAILTVVVVFEYSVGATLNKGFNRALGTLSAGGLAMGLAELFLMSTLVIYEFENSHQFCFGGNESFPKHIFFGNGLPDTYWNGFKHTATVFYEMGRSDPQKVFFATKMGLALALVSVLIFFKEPLKNASQYSVWAILTVVVVFEYSVGATLNKGFNRALGTLSAGGLAMGLAELFLMSVRMTEVYIVISIFVAGFCASYAKLYPSMKPYEYGFRVFLLTYCIVMVSASSTSEPFKVAFYRLLLIAVGAAVALVINTCFCPIWAGEDLHKSVVKNFKGVASSLEGCVNGYLQCVEYERVPSKILTYQAWDEPVYNGYRSAVQSSSKEESLLEFAIWEPPHGPYRTFSYPWRNFVQVSGALRHCAFMVMAMHGCMLSEIQAPPEKRHVFGSELQRVSTEGAKVLRELGNKVETMEKLSPGDLLLDVHEAAEELQMKIDQKSYLLVNSESWESGKPPNEYEVPLNFIDIDSNNKDKAIKTQSVTGLNVRSVPELQRTWETQISPNNIGTMNPSLSEWAASETLFRRETAWPSRISLSADTVFSEQEVRTYESASSLSLATFASLLIEFVARLQNLVDSFEELSELAKFKAPVEAPVEKEAVGFWTRLVRCF</sequence>
<evidence type="ECO:0000256" key="8">
    <source>
        <dbReference type="ARBA" id="ARBA00023303"/>
    </source>
</evidence>
<dbReference type="STRING" id="1590841.A0A2R6PB77"/>
<accession>A0A2R6PB77</accession>
<reference evidence="10 11" key="1">
    <citation type="submission" date="2017-07" db="EMBL/GenBank/DDBJ databases">
        <title>An improved, manually edited Actinidia chinensis var. chinensis (kiwifruit) genome highlights the challenges associated with draft genomes and gene prediction in plants.</title>
        <authorList>
            <person name="Pilkington S."/>
            <person name="Crowhurst R."/>
            <person name="Hilario E."/>
            <person name="Nardozza S."/>
            <person name="Fraser L."/>
            <person name="Peng Y."/>
            <person name="Gunaseelan K."/>
            <person name="Simpson R."/>
            <person name="Tahir J."/>
            <person name="Deroles S."/>
            <person name="Templeton K."/>
            <person name="Luo Z."/>
            <person name="Davy M."/>
            <person name="Cheng C."/>
            <person name="Mcneilage M."/>
            <person name="Scaglione D."/>
            <person name="Liu Y."/>
            <person name="Zhang Q."/>
            <person name="Datson P."/>
            <person name="De Silva N."/>
            <person name="Gardiner S."/>
            <person name="Bassett H."/>
            <person name="Chagne D."/>
            <person name="Mccallum J."/>
            <person name="Dzierzon H."/>
            <person name="Deng C."/>
            <person name="Wang Y.-Y."/>
            <person name="Barron N."/>
            <person name="Manako K."/>
            <person name="Bowen J."/>
            <person name="Foster T."/>
            <person name="Erridge Z."/>
            <person name="Tiffin H."/>
            <person name="Waite C."/>
            <person name="Davies K."/>
            <person name="Grierson E."/>
            <person name="Laing W."/>
            <person name="Kirk R."/>
            <person name="Chen X."/>
            <person name="Wood M."/>
            <person name="Montefiori M."/>
            <person name="Brummell D."/>
            <person name="Schwinn K."/>
            <person name="Catanach A."/>
            <person name="Fullerton C."/>
            <person name="Li D."/>
            <person name="Meiyalaghan S."/>
            <person name="Nieuwenhuizen N."/>
            <person name="Read N."/>
            <person name="Prakash R."/>
            <person name="Hunter D."/>
            <person name="Zhang H."/>
            <person name="Mckenzie M."/>
            <person name="Knabel M."/>
            <person name="Harris A."/>
            <person name="Allan A."/>
            <person name="Chen A."/>
            <person name="Janssen B."/>
            <person name="Plunkett B."/>
            <person name="Dwamena C."/>
            <person name="Voogd C."/>
            <person name="Leif D."/>
            <person name="Lafferty D."/>
            <person name="Souleyre E."/>
            <person name="Varkonyi-Gasic E."/>
            <person name="Gambi F."/>
            <person name="Hanley J."/>
            <person name="Yao J.-L."/>
            <person name="Cheung J."/>
            <person name="David K."/>
            <person name="Warren B."/>
            <person name="Marsh K."/>
            <person name="Snowden K."/>
            <person name="Lin-Wang K."/>
            <person name="Brian L."/>
            <person name="Martinez-Sanchez M."/>
            <person name="Wang M."/>
            <person name="Ileperuma N."/>
            <person name="Macnee N."/>
            <person name="Campin R."/>
            <person name="Mcatee P."/>
            <person name="Drummond R."/>
            <person name="Espley R."/>
            <person name="Ireland H."/>
            <person name="Wu R."/>
            <person name="Atkinson R."/>
            <person name="Karunairetnam S."/>
            <person name="Bulley S."/>
            <person name="Chunkath S."/>
            <person name="Hanley Z."/>
            <person name="Storey R."/>
            <person name="Thrimawithana A."/>
            <person name="Thomson S."/>
            <person name="David C."/>
            <person name="Testolin R."/>
        </authorList>
    </citation>
    <scope>NUCLEOTIDE SEQUENCE [LARGE SCALE GENOMIC DNA]</scope>
    <source>
        <strain evidence="11">cv. Red5</strain>
        <tissue evidence="10">Young leaf</tissue>
    </source>
</reference>
<organism evidence="10 11">
    <name type="scientific">Actinidia chinensis var. chinensis</name>
    <name type="common">Chinese soft-hair kiwi</name>
    <dbReference type="NCBI Taxonomy" id="1590841"/>
    <lineage>
        <taxon>Eukaryota</taxon>
        <taxon>Viridiplantae</taxon>
        <taxon>Streptophyta</taxon>
        <taxon>Embryophyta</taxon>
        <taxon>Tracheophyta</taxon>
        <taxon>Spermatophyta</taxon>
        <taxon>Magnoliopsida</taxon>
        <taxon>eudicotyledons</taxon>
        <taxon>Gunneridae</taxon>
        <taxon>Pentapetalae</taxon>
        <taxon>asterids</taxon>
        <taxon>Ericales</taxon>
        <taxon>Actinidiaceae</taxon>
        <taxon>Actinidia</taxon>
    </lineage>
</organism>
<dbReference type="Gramene" id="PSR88259">
    <property type="protein sequence ID" value="PSR88259"/>
    <property type="gene ID" value="CEY00_Acc31288"/>
</dbReference>
<evidence type="ECO:0000256" key="2">
    <source>
        <dbReference type="ARBA" id="ARBA00007079"/>
    </source>
</evidence>
<feature type="transmembrane region" description="Helical" evidence="9">
    <location>
        <begin position="78"/>
        <end position="97"/>
    </location>
</feature>
<feature type="transmembrane region" description="Helical" evidence="9">
    <location>
        <begin position="134"/>
        <end position="159"/>
    </location>
</feature>
<dbReference type="Pfam" id="PF11744">
    <property type="entry name" value="ALMT"/>
    <property type="match status" value="2"/>
</dbReference>
<evidence type="ECO:0000256" key="4">
    <source>
        <dbReference type="ARBA" id="ARBA00022692"/>
    </source>
</evidence>
<keyword evidence="7 9" id="KW-0472">Membrane</keyword>
<feature type="transmembrane region" description="Helical" evidence="9">
    <location>
        <begin position="267"/>
        <end position="286"/>
    </location>
</feature>
<dbReference type="Proteomes" id="UP000241394">
    <property type="component" value="Chromosome LG27"/>
</dbReference>
<protein>
    <submittedName>
        <fullName evidence="10">Aluminum-activated malate transporter like</fullName>
    </submittedName>
</protein>
<evidence type="ECO:0000256" key="9">
    <source>
        <dbReference type="SAM" id="Phobius"/>
    </source>
</evidence>
<dbReference type="FunCoup" id="A0A2R6PB77">
    <property type="interactions" value="404"/>
</dbReference>
<evidence type="ECO:0000313" key="10">
    <source>
        <dbReference type="EMBL" id="PSR88259.1"/>
    </source>
</evidence>
<dbReference type="AlphaFoldDB" id="A0A2R6PB77"/>
<name>A0A2R6PB77_ACTCC</name>
<keyword evidence="5 9" id="KW-1133">Transmembrane helix</keyword>
<reference evidence="11" key="2">
    <citation type="journal article" date="2018" name="BMC Genomics">
        <title>A manually annotated Actinidia chinensis var. chinensis (kiwifruit) genome highlights the challenges associated with draft genomes and gene prediction in plants.</title>
        <authorList>
            <person name="Pilkington S.M."/>
            <person name="Crowhurst R."/>
            <person name="Hilario E."/>
            <person name="Nardozza S."/>
            <person name="Fraser L."/>
            <person name="Peng Y."/>
            <person name="Gunaseelan K."/>
            <person name="Simpson R."/>
            <person name="Tahir J."/>
            <person name="Deroles S.C."/>
            <person name="Templeton K."/>
            <person name="Luo Z."/>
            <person name="Davy M."/>
            <person name="Cheng C."/>
            <person name="McNeilage M."/>
            <person name="Scaglione D."/>
            <person name="Liu Y."/>
            <person name="Zhang Q."/>
            <person name="Datson P."/>
            <person name="De Silva N."/>
            <person name="Gardiner S.E."/>
            <person name="Bassett H."/>
            <person name="Chagne D."/>
            <person name="McCallum J."/>
            <person name="Dzierzon H."/>
            <person name="Deng C."/>
            <person name="Wang Y.Y."/>
            <person name="Barron L."/>
            <person name="Manako K."/>
            <person name="Bowen J."/>
            <person name="Foster T.M."/>
            <person name="Erridge Z.A."/>
            <person name="Tiffin H."/>
            <person name="Waite C.N."/>
            <person name="Davies K.M."/>
            <person name="Grierson E.P."/>
            <person name="Laing W.A."/>
            <person name="Kirk R."/>
            <person name="Chen X."/>
            <person name="Wood M."/>
            <person name="Montefiori M."/>
            <person name="Brummell D.A."/>
            <person name="Schwinn K.E."/>
            <person name="Catanach A."/>
            <person name="Fullerton C."/>
            <person name="Li D."/>
            <person name="Meiyalaghan S."/>
            <person name="Nieuwenhuizen N."/>
            <person name="Read N."/>
            <person name="Prakash R."/>
            <person name="Hunter D."/>
            <person name="Zhang H."/>
            <person name="McKenzie M."/>
            <person name="Knabel M."/>
            <person name="Harris A."/>
            <person name="Allan A.C."/>
            <person name="Gleave A."/>
            <person name="Chen A."/>
            <person name="Janssen B.J."/>
            <person name="Plunkett B."/>
            <person name="Ampomah-Dwamena C."/>
            <person name="Voogd C."/>
            <person name="Leif D."/>
            <person name="Lafferty D."/>
            <person name="Souleyre E.J.F."/>
            <person name="Varkonyi-Gasic E."/>
            <person name="Gambi F."/>
            <person name="Hanley J."/>
            <person name="Yao J.L."/>
            <person name="Cheung J."/>
            <person name="David K.M."/>
            <person name="Warren B."/>
            <person name="Marsh K."/>
            <person name="Snowden K.C."/>
            <person name="Lin-Wang K."/>
            <person name="Brian L."/>
            <person name="Martinez-Sanchez M."/>
            <person name="Wang M."/>
            <person name="Ileperuma N."/>
            <person name="Macnee N."/>
            <person name="Campin R."/>
            <person name="McAtee P."/>
            <person name="Drummond R.S.M."/>
            <person name="Espley R.V."/>
            <person name="Ireland H.S."/>
            <person name="Wu R."/>
            <person name="Atkinson R.G."/>
            <person name="Karunairetnam S."/>
            <person name="Bulley S."/>
            <person name="Chunkath S."/>
            <person name="Hanley Z."/>
            <person name="Storey R."/>
            <person name="Thrimawithana A.H."/>
            <person name="Thomson S."/>
            <person name="David C."/>
            <person name="Testolin R."/>
            <person name="Huang H."/>
            <person name="Hellens R.P."/>
            <person name="Schaffer R.J."/>
        </authorList>
    </citation>
    <scope>NUCLEOTIDE SEQUENCE [LARGE SCALE GENOMIC DNA]</scope>
    <source>
        <strain evidence="11">cv. Red5</strain>
    </source>
</reference>
<evidence type="ECO:0000256" key="6">
    <source>
        <dbReference type="ARBA" id="ARBA00023065"/>
    </source>
</evidence>
<dbReference type="InParanoid" id="A0A2R6PB77"/>
<evidence type="ECO:0000313" key="11">
    <source>
        <dbReference type="Proteomes" id="UP000241394"/>
    </source>
</evidence>
<dbReference type="PANTHER" id="PTHR31086">
    <property type="entry name" value="ALUMINUM-ACTIVATED MALATE TRANSPORTER 10"/>
    <property type="match status" value="1"/>
</dbReference>
<evidence type="ECO:0000256" key="1">
    <source>
        <dbReference type="ARBA" id="ARBA00004141"/>
    </source>
</evidence>
<dbReference type="GO" id="GO:0016020">
    <property type="term" value="C:membrane"/>
    <property type="evidence" value="ECO:0007669"/>
    <property type="project" value="UniProtKB-SubCell"/>
</dbReference>
<dbReference type="EMBL" id="NKQK01000027">
    <property type="protein sequence ID" value="PSR88259.1"/>
    <property type="molecule type" value="Genomic_DNA"/>
</dbReference>
<keyword evidence="6" id="KW-0406">Ion transport</keyword>
<dbReference type="OrthoDB" id="68611at2759"/>
<proteinExistence type="inferred from homology"/>
<feature type="transmembrane region" description="Helical" evidence="9">
    <location>
        <begin position="321"/>
        <end position="338"/>
    </location>
</feature>
<comment type="similarity">
    <text evidence="2">Belongs to the aromatic acid exporter (TC 2.A.85) family.</text>
</comment>
<dbReference type="InterPro" id="IPR020966">
    <property type="entry name" value="ALMT"/>
</dbReference>
<keyword evidence="4 9" id="KW-0812">Transmembrane</keyword>
<feature type="transmembrane region" description="Helical" evidence="9">
    <location>
        <begin position="242"/>
        <end position="261"/>
    </location>
</feature>
<evidence type="ECO:0000256" key="5">
    <source>
        <dbReference type="ARBA" id="ARBA00022989"/>
    </source>
</evidence>
<evidence type="ECO:0000256" key="3">
    <source>
        <dbReference type="ARBA" id="ARBA00022448"/>
    </source>
</evidence>
<feature type="transmembrane region" description="Helical" evidence="9">
    <location>
        <begin position="350"/>
        <end position="372"/>
    </location>
</feature>